<accession>Z9JRL6</accession>
<name>Z9JRL6_9MICO</name>
<dbReference type="EMBL" id="JDYK01000015">
    <property type="protein sequence ID" value="EWS80397.1"/>
    <property type="molecule type" value="Genomic_DNA"/>
</dbReference>
<evidence type="ECO:0000313" key="1">
    <source>
        <dbReference type="EMBL" id="EWS80397.1"/>
    </source>
</evidence>
<dbReference type="STRING" id="396014.BF93_03210"/>
<organism evidence="1 2">
    <name type="scientific">Brachybacterium phenoliresistens</name>
    <dbReference type="NCBI Taxonomy" id="396014"/>
    <lineage>
        <taxon>Bacteria</taxon>
        <taxon>Bacillati</taxon>
        <taxon>Actinomycetota</taxon>
        <taxon>Actinomycetes</taxon>
        <taxon>Micrococcales</taxon>
        <taxon>Dermabacteraceae</taxon>
        <taxon>Brachybacterium</taxon>
    </lineage>
</organism>
<keyword evidence="2" id="KW-1185">Reference proteome</keyword>
<comment type="caution">
    <text evidence="1">The sequence shown here is derived from an EMBL/GenBank/DDBJ whole genome shotgun (WGS) entry which is preliminary data.</text>
</comment>
<dbReference type="HOGENOM" id="CLU_132654_0_0_11"/>
<reference evidence="1 2" key="1">
    <citation type="submission" date="2014-02" db="EMBL/GenBank/DDBJ databases">
        <title>Genome sequence of Brachybacterium phenoliresistens strain W13A50.</title>
        <authorList>
            <person name="Wang X."/>
        </authorList>
    </citation>
    <scope>NUCLEOTIDE SEQUENCE [LARGE SCALE GENOMIC DNA]</scope>
    <source>
        <strain evidence="1 2">W13A50</strain>
    </source>
</reference>
<keyword evidence="1" id="KW-0067">ATP-binding</keyword>
<dbReference type="Pfam" id="PF13238">
    <property type="entry name" value="AAA_18"/>
    <property type="match status" value="1"/>
</dbReference>
<dbReference type="eggNOG" id="COG0703">
    <property type="taxonomic scope" value="Bacteria"/>
</dbReference>
<sequence length="153" mass="16868">MVRILVTGMSGTGKTTLLTELARRGRRVVDTDYGGYVLPEGTWDEPRIAALLAAHEEIVVQGTVENQGRFRDRFDHVVLLSAPLEVILDRVAARTDNPYGSTPADRAEIRSQHAEVEPLLRRSADLELDALRPTAELADILEQLLGSGPRTSR</sequence>
<dbReference type="SUPFAM" id="SSF52540">
    <property type="entry name" value="P-loop containing nucleoside triphosphate hydrolases"/>
    <property type="match status" value="1"/>
</dbReference>
<keyword evidence="1" id="KW-0547">Nucleotide-binding</keyword>
<dbReference type="Gene3D" id="3.40.50.300">
    <property type="entry name" value="P-loop containing nucleotide triphosphate hydrolases"/>
    <property type="match status" value="2"/>
</dbReference>
<evidence type="ECO:0000313" key="2">
    <source>
        <dbReference type="Proteomes" id="UP000023067"/>
    </source>
</evidence>
<dbReference type="RefSeq" id="WP_038373342.1">
    <property type="nucleotide sequence ID" value="NZ_KK069999.1"/>
</dbReference>
<dbReference type="AlphaFoldDB" id="Z9JRL6"/>
<gene>
    <name evidence="1" type="ORF">BF93_03210</name>
</gene>
<dbReference type="PATRIC" id="fig|396014.3.peg.2670"/>
<dbReference type="GO" id="GO:0005524">
    <property type="term" value="F:ATP binding"/>
    <property type="evidence" value="ECO:0007669"/>
    <property type="project" value="UniProtKB-KW"/>
</dbReference>
<dbReference type="Proteomes" id="UP000023067">
    <property type="component" value="Unassembled WGS sequence"/>
</dbReference>
<protein>
    <submittedName>
        <fullName evidence="1">ATP-binding protein</fullName>
    </submittedName>
</protein>
<dbReference type="InterPro" id="IPR027417">
    <property type="entry name" value="P-loop_NTPase"/>
</dbReference>
<proteinExistence type="predicted"/>
<dbReference type="OrthoDB" id="5019413at2"/>